<comment type="caution">
    <text evidence="2">The sequence shown here is derived from an EMBL/GenBank/DDBJ whole genome shotgun (WGS) entry which is preliminary data.</text>
</comment>
<accession>A0AAV7P1K6</accession>
<keyword evidence="3" id="KW-1185">Reference proteome</keyword>
<feature type="compositionally biased region" description="Low complexity" evidence="1">
    <location>
        <begin position="13"/>
        <end position="27"/>
    </location>
</feature>
<sequence length="90" mass="8491">MSRSALTGLAKDSPSVPRRVSSPISRPTGGGKEGSGPTMRLQAAGSSPGTPGGASRSTGSQGAAGGASTASVQTGEAPEEPRLSSGPAAG</sequence>
<feature type="region of interest" description="Disordered" evidence="1">
    <location>
        <begin position="1"/>
        <end position="90"/>
    </location>
</feature>
<name>A0AAV7P1K6_PLEWA</name>
<proteinExistence type="predicted"/>
<evidence type="ECO:0000256" key="1">
    <source>
        <dbReference type="SAM" id="MobiDB-lite"/>
    </source>
</evidence>
<evidence type="ECO:0000313" key="2">
    <source>
        <dbReference type="EMBL" id="KAJ1119045.1"/>
    </source>
</evidence>
<dbReference type="AlphaFoldDB" id="A0AAV7P1K6"/>
<gene>
    <name evidence="2" type="ORF">NDU88_007231</name>
</gene>
<evidence type="ECO:0000313" key="3">
    <source>
        <dbReference type="Proteomes" id="UP001066276"/>
    </source>
</evidence>
<dbReference type="Proteomes" id="UP001066276">
    <property type="component" value="Chromosome 8"/>
</dbReference>
<reference evidence="2" key="1">
    <citation type="journal article" date="2022" name="bioRxiv">
        <title>Sequencing and chromosome-scale assembly of the giantPleurodeles waltlgenome.</title>
        <authorList>
            <person name="Brown T."/>
            <person name="Elewa A."/>
            <person name="Iarovenko S."/>
            <person name="Subramanian E."/>
            <person name="Araus A.J."/>
            <person name="Petzold A."/>
            <person name="Susuki M."/>
            <person name="Suzuki K.-i.T."/>
            <person name="Hayashi T."/>
            <person name="Toyoda A."/>
            <person name="Oliveira C."/>
            <person name="Osipova E."/>
            <person name="Leigh N.D."/>
            <person name="Simon A."/>
            <person name="Yun M.H."/>
        </authorList>
    </citation>
    <scope>NUCLEOTIDE SEQUENCE</scope>
    <source>
        <strain evidence="2">20211129_DDA</strain>
        <tissue evidence="2">Liver</tissue>
    </source>
</reference>
<dbReference type="EMBL" id="JANPWB010000012">
    <property type="protein sequence ID" value="KAJ1119045.1"/>
    <property type="molecule type" value="Genomic_DNA"/>
</dbReference>
<organism evidence="2 3">
    <name type="scientific">Pleurodeles waltl</name>
    <name type="common">Iberian ribbed newt</name>
    <dbReference type="NCBI Taxonomy" id="8319"/>
    <lineage>
        <taxon>Eukaryota</taxon>
        <taxon>Metazoa</taxon>
        <taxon>Chordata</taxon>
        <taxon>Craniata</taxon>
        <taxon>Vertebrata</taxon>
        <taxon>Euteleostomi</taxon>
        <taxon>Amphibia</taxon>
        <taxon>Batrachia</taxon>
        <taxon>Caudata</taxon>
        <taxon>Salamandroidea</taxon>
        <taxon>Salamandridae</taxon>
        <taxon>Pleurodelinae</taxon>
        <taxon>Pleurodeles</taxon>
    </lineage>
</organism>
<protein>
    <submittedName>
        <fullName evidence="2">Uncharacterized protein</fullName>
    </submittedName>
</protein>
<feature type="compositionally biased region" description="Low complexity" evidence="1">
    <location>
        <begin position="43"/>
        <end position="75"/>
    </location>
</feature>